<proteinExistence type="predicted"/>
<evidence type="ECO:0000313" key="2">
    <source>
        <dbReference type="Proteomes" id="UP001501777"/>
    </source>
</evidence>
<keyword evidence="2" id="KW-1185">Reference proteome</keyword>
<reference evidence="1 2" key="1">
    <citation type="journal article" date="2019" name="Int. J. Syst. Evol. Microbiol.">
        <title>The Global Catalogue of Microorganisms (GCM) 10K type strain sequencing project: providing services to taxonomists for standard genome sequencing and annotation.</title>
        <authorList>
            <consortium name="The Broad Institute Genomics Platform"/>
            <consortium name="The Broad Institute Genome Sequencing Center for Infectious Disease"/>
            <person name="Wu L."/>
            <person name="Ma J."/>
        </authorList>
    </citation>
    <scope>NUCLEOTIDE SEQUENCE [LARGE SCALE GENOMIC DNA]</scope>
    <source>
        <strain evidence="1 2">JCM 4395</strain>
    </source>
</reference>
<accession>A0ABN3NJC1</accession>
<sequence length="333" mass="37348">MADSTSIEWTESTWNPVTGCTKVSPGCDNCYAETFAERWRGTAGHHFENGFDITLRPDRLRLPMTWRTPRRVFLNSMSDLFHTDIPDHYIAQVFAVMALTPQHTYQVLTKRHGRMKTLLSSPTFWHLVAEQGREHFIGCQQDWLAVGAMLGGDPLPNVWLGVSVEDQKWADIRIPALLGTPAAVRFLSCEPLLGPVDLKRSVITMGSERGHGLTASFVHAGGCCERGLHGIDWVIAGGESGPRARPMHPQWARHLRDQCAWAGVPFFLKQWGEFAPEDHGHGRGRVALIDIQGRSWTEREAPALKDAVRMRRVGKTRAGRLLDGQHHDGFPIR</sequence>
<protein>
    <submittedName>
        <fullName evidence="1">Phage Gp37/Gp68 family protein</fullName>
    </submittedName>
</protein>
<organism evidence="1 2">
    <name type="scientific">Streptomyces longisporus</name>
    <dbReference type="NCBI Taxonomy" id="1948"/>
    <lineage>
        <taxon>Bacteria</taxon>
        <taxon>Bacillati</taxon>
        <taxon>Actinomycetota</taxon>
        <taxon>Actinomycetes</taxon>
        <taxon>Kitasatosporales</taxon>
        <taxon>Streptomycetaceae</taxon>
        <taxon>Streptomyces</taxon>
    </lineage>
</organism>
<evidence type="ECO:0000313" key="1">
    <source>
        <dbReference type="EMBL" id="GAA2523437.1"/>
    </source>
</evidence>
<dbReference type="Proteomes" id="UP001501777">
    <property type="component" value="Unassembled WGS sequence"/>
</dbReference>
<dbReference type="InterPro" id="IPR011101">
    <property type="entry name" value="DUF5131"/>
</dbReference>
<gene>
    <name evidence="1" type="ORF">GCM10010276_88370</name>
</gene>
<dbReference type="EMBL" id="BAAASG010000033">
    <property type="protein sequence ID" value="GAA2523437.1"/>
    <property type="molecule type" value="Genomic_DNA"/>
</dbReference>
<comment type="caution">
    <text evidence="1">The sequence shown here is derived from an EMBL/GenBank/DDBJ whole genome shotgun (WGS) entry which is preliminary data.</text>
</comment>
<dbReference type="Pfam" id="PF07505">
    <property type="entry name" value="DUF5131"/>
    <property type="match status" value="1"/>
</dbReference>
<name>A0ABN3NJC1_STRLO</name>
<dbReference type="RefSeq" id="WP_344406967.1">
    <property type="nucleotide sequence ID" value="NZ_BAAASG010000033.1"/>
</dbReference>